<dbReference type="Gene3D" id="2.40.70.10">
    <property type="entry name" value="Acid Proteases"/>
    <property type="match status" value="1"/>
</dbReference>
<dbReference type="Proteomes" id="UP000326396">
    <property type="component" value="Linkage Group LG4"/>
</dbReference>
<dbReference type="InterPro" id="IPR021109">
    <property type="entry name" value="Peptidase_aspartic_dom_sf"/>
</dbReference>
<dbReference type="CDD" id="cd00303">
    <property type="entry name" value="retropepsin_like"/>
    <property type="match status" value="1"/>
</dbReference>
<dbReference type="Pfam" id="PF03732">
    <property type="entry name" value="Retrotrans_gag"/>
    <property type="match status" value="1"/>
</dbReference>
<dbReference type="PANTHER" id="PTHR33067">
    <property type="entry name" value="RNA-DIRECTED DNA POLYMERASE-RELATED"/>
    <property type="match status" value="1"/>
</dbReference>
<evidence type="ECO:0000259" key="2">
    <source>
        <dbReference type="Pfam" id="PF03732"/>
    </source>
</evidence>
<feature type="domain" description="Retrotransposon gag" evidence="2">
    <location>
        <begin position="94"/>
        <end position="183"/>
    </location>
</feature>
<dbReference type="InterPro" id="IPR005162">
    <property type="entry name" value="Retrotrans_gag_dom"/>
</dbReference>
<name>A0A5N6N163_9ASTR</name>
<sequence length="697" mass="79206">MRKSATEDLVTPFAEPEREFHQRLRARKEMAGNNGGGIPPRRTIADYAKPSLDGARSSIVRPAVEANNFTIPPQITAMIQNSINGVSKDVIKLRLFPFSLTDRAMSWLDSLPVGSIATWADMTNKFLLRYFPPSKNARMRSNIHAYMQEDGESFHETWERFKELLRKCPHHGLELWQQLEALTKKIDRMQVNSSQQCCDTCGGAHATTDCMQRDHLDSLEQFQPRQQSLFQNEGSSNSAQPEKKETMEEMLARYLAVTDARHLENQTKFKEHEIEMRNQKAAIQNIERHLGQITTALSERQQGTFPANTEKNPKEHVKAVMTRSGKTTQLDETVVVSKPVDEEEEETEPEVKVQNTRLSPASTARPKEVVKPYQPPLPYPGRLRKEKMEEEYGKFLGIFKQLHINLPFVEALAQMPKYAKFLKDLLTNKKKLEEFSTVTLSEECSAILQNKLPAKMSDPGSFTIPCLISSLSVSNALADLGANINLMPYSVFAKLDLGEPTPTRMSIQLADRSVKYPRGIMENMLVKVGKFVFPADFVILDMDKDEHVPLILGRPFLATSRALIDVFDGKLTLRVDEDTITFDIKKSMRHTKGHDDTLYFIDTIMSHVGCCLQEICEKDSLDIQILSMMNQEVVMTNSSFEQESSDLDSNPSYAEKVFEVMERKEPEGCTVSWKLSPDHVSQDYHQELSFTSPSLMR</sequence>
<evidence type="ECO:0000313" key="4">
    <source>
        <dbReference type="Proteomes" id="UP000326396"/>
    </source>
</evidence>
<reference evidence="3 4" key="1">
    <citation type="submission" date="2019-05" db="EMBL/GenBank/DDBJ databases">
        <title>Mikania micrantha, genome provides insights into the molecular mechanism of rapid growth.</title>
        <authorList>
            <person name="Liu B."/>
        </authorList>
    </citation>
    <scope>NUCLEOTIDE SEQUENCE [LARGE SCALE GENOMIC DNA]</scope>
    <source>
        <strain evidence="3">NLD-2019</strain>
        <tissue evidence="3">Leaf</tissue>
    </source>
</reference>
<gene>
    <name evidence="3" type="ORF">E3N88_28687</name>
</gene>
<dbReference type="PANTHER" id="PTHR33067:SF35">
    <property type="entry name" value="ASPARTIC PEPTIDASE DDI1-TYPE DOMAIN-CONTAINING PROTEIN"/>
    <property type="match status" value="1"/>
</dbReference>
<dbReference type="AlphaFoldDB" id="A0A5N6N163"/>
<organism evidence="3 4">
    <name type="scientific">Mikania micrantha</name>
    <name type="common">bitter vine</name>
    <dbReference type="NCBI Taxonomy" id="192012"/>
    <lineage>
        <taxon>Eukaryota</taxon>
        <taxon>Viridiplantae</taxon>
        <taxon>Streptophyta</taxon>
        <taxon>Embryophyta</taxon>
        <taxon>Tracheophyta</taxon>
        <taxon>Spermatophyta</taxon>
        <taxon>Magnoliopsida</taxon>
        <taxon>eudicotyledons</taxon>
        <taxon>Gunneridae</taxon>
        <taxon>Pentapetalae</taxon>
        <taxon>asterids</taxon>
        <taxon>campanulids</taxon>
        <taxon>Asterales</taxon>
        <taxon>Asteraceae</taxon>
        <taxon>Asteroideae</taxon>
        <taxon>Heliantheae alliance</taxon>
        <taxon>Eupatorieae</taxon>
        <taxon>Mikania</taxon>
    </lineage>
</organism>
<evidence type="ECO:0000313" key="3">
    <source>
        <dbReference type="EMBL" id="KAD4180096.1"/>
    </source>
</evidence>
<dbReference type="OrthoDB" id="1298831at2759"/>
<keyword evidence="4" id="KW-1185">Reference proteome</keyword>
<protein>
    <recommendedName>
        <fullName evidence="2">Retrotransposon gag domain-containing protein</fullName>
    </recommendedName>
</protein>
<proteinExistence type="predicted"/>
<feature type="region of interest" description="Disordered" evidence="1">
    <location>
        <begin position="337"/>
        <end position="381"/>
    </location>
</feature>
<dbReference type="EMBL" id="SZYD01000014">
    <property type="protein sequence ID" value="KAD4180096.1"/>
    <property type="molecule type" value="Genomic_DNA"/>
</dbReference>
<evidence type="ECO:0000256" key="1">
    <source>
        <dbReference type="SAM" id="MobiDB-lite"/>
    </source>
</evidence>
<comment type="caution">
    <text evidence="3">The sequence shown here is derived from an EMBL/GenBank/DDBJ whole genome shotgun (WGS) entry which is preliminary data.</text>
</comment>
<accession>A0A5N6N163</accession>